<comment type="cofactor">
    <cofactor evidence="1">
        <name>Ca(2+)</name>
        <dbReference type="ChEBI" id="CHEBI:29108"/>
    </cofactor>
</comment>
<proteinExistence type="inferred from homology"/>
<dbReference type="InterPro" id="IPR050738">
    <property type="entry name" value="Sulfatase"/>
</dbReference>
<reference evidence="9 10" key="2">
    <citation type="submission" date="2019-07" db="EMBL/GenBank/DDBJ databases">
        <title>Algibacter marinivivus sp. nov., isolated from the surface of a marine red alga.</title>
        <authorList>
            <person name="Zhong X."/>
            <person name="Xu W."/>
            <person name="Zhang Y."/>
            <person name="Zhang Q."/>
            <person name="Du Z."/>
        </authorList>
    </citation>
    <scope>NUCLEOTIDE SEQUENCE [LARGE SCALE GENOMIC DNA]</scope>
    <source>
        <strain evidence="9 10">RU-4-M-4</strain>
    </source>
</reference>
<keyword evidence="6" id="KW-0106">Calcium</keyword>
<evidence type="ECO:0000259" key="7">
    <source>
        <dbReference type="Pfam" id="PF00884"/>
    </source>
</evidence>
<evidence type="ECO:0000313" key="10">
    <source>
        <dbReference type="Proteomes" id="UP000315145"/>
    </source>
</evidence>
<reference evidence="8" key="3">
    <citation type="submission" date="2019-09" db="EMBL/GenBank/DDBJ databases">
        <authorList>
            <person name="Zhang D.-C."/>
        </authorList>
    </citation>
    <scope>NUCLEOTIDE SEQUENCE</scope>
    <source>
        <strain evidence="8">RU-4-M-4</strain>
    </source>
</reference>
<dbReference type="PROSITE" id="PS00149">
    <property type="entry name" value="SULFATASE_2"/>
    <property type="match status" value="1"/>
</dbReference>
<reference evidence="8 11" key="1">
    <citation type="journal article" date="2015" name="Int. J. Syst. Evol. Microbiol.">
        <title>Algibacter amylolyticus sp. nov., isolated from intertidal sediment.</title>
        <authorList>
            <person name="Zhang D.C."/>
            <person name="Wu J."/>
            <person name="Neuner K."/>
            <person name="Yao J."/>
            <person name="Margesin R."/>
        </authorList>
    </citation>
    <scope>NUCLEOTIDE SEQUENCE [LARGE SCALE GENOMIC DNA]</scope>
    <source>
        <strain evidence="8 11">RU-4-M-4</strain>
    </source>
</reference>
<dbReference type="EMBL" id="VWRS01000005">
    <property type="protein sequence ID" value="KAA5824866.1"/>
    <property type="molecule type" value="Genomic_DNA"/>
</dbReference>
<dbReference type="InterPro" id="IPR000917">
    <property type="entry name" value="Sulfatase_N"/>
</dbReference>
<dbReference type="Proteomes" id="UP000322315">
    <property type="component" value="Unassembled WGS sequence"/>
</dbReference>
<name>A0A5M7B5P8_9FLAO</name>
<evidence type="ECO:0000313" key="11">
    <source>
        <dbReference type="Proteomes" id="UP000322315"/>
    </source>
</evidence>
<evidence type="ECO:0000313" key="9">
    <source>
        <dbReference type="EMBL" id="TSJ76031.1"/>
    </source>
</evidence>
<dbReference type="OrthoDB" id="9765065at2"/>
<feature type="domain" description="Sulfatase N-terminal" evidence="7">
    <location>
        <begin position="16"/>
        <end position="357"/>
    </location>
</feature>
<evidence type="ECO:0000256" key="4">
    <source>
        <dbReference type="ARBA" id="ARBA00022729"/>
    </source>
</evidence>
<dbReference type="PANTHER" id="PTHR42693">
    <property type="entry name" value="ARYLSULFATASE FAMILY MEMBER"/>
    <property type="match status" value="1"/>
</dbReference>
<keyword evidence="10" id="KW-1185">Reference proteome</keyword>
<organism evidence="8 11">
    <name type="scientific">Algibacter amylolyticus</name>
    <dbReference type="NCBI Taxonomy" id="1608400"/>
    <lineage>
        <taxon>Bacteria</taxon>
        <taxon>Pseudomonadati</taxon>
        <taxon>Bacteroidota</taxon>
        <taxon>Flavobacteriia</taxon>
        <taxon>Flavobacteriales</taxon>
        <taxon>Flavobacteriaceae</taxon>
        <taxon>Algibacter</taxon>
    </lineage>
</organism>
<dbReference type="Pfam" id="PF00884">
    <property type="entry name" value="Sulfatase"/>
    <property type="match status" value="1"/>
</dbReference>
<dbReference type="EMBL" id="VMBF01000005">
    <property type="protein sequence ID" value="TSJ76031.1"/>
    <property type="molecule type" value="Genomic_DNA"/>
</dbReference>
<gene>
    <name evidence="8" type="ORF">F2B50_09095</name>
    <name evidence="9" type="ORF">FPF71_09095</name>
</gene>
<accession>A0A5M7B5P8</accession>
<keyword evidence="5" id="KW-0378">Hydrolase</keyword>
<dbReference type="GO" id="GO:0046872">
    <property type="term" value="F:metal ion binding"/>
    <property type="evidence" value="ECO:0007669"/>
    <property type="project" value="UniProtKB-KW"/>
</dbReference>
<dbReference type="PANTHER" id="PTHR42693:SF42">
    <property type="entry name" value="ARYLSULFATASE G"/>
    <property type="match status" value="1"/>
</dbReference>
<evidence type="ECO:0000256" key="5">
    <source>
        <dbReference type="ARBA" id="ARBA00022801"/>
    </source>
</evidence>
<dbReference type="Proteomes" id="UP000315145">
    <property type="component" value="Unassembled WGS sequence"/>
</dbReference>
<protein>
    <submittedName>
        <fullName evidence="8">Sulfatase</fullName>
    </submittedName>
</protein>
<dbReference type="Gene3D" id="3.30.1120.10">
    <property type="match status" value="1"/>
</dbReference>
<dbReference type="AlphaFoldDB" id="A0A5M7B5P8"/>
<dbReference type="InterPro" id="IPR024607">
    <property type="entry name" value="Sulfatase_CS"/>
</dbReference>
<keyword evidence="4" id="KW-0732">Signal</keyword>
<dbReference type="Gene3D" id="3.40.720.10">
    <property type="entry name" value="Alkaline Phosphatase, subunit A"/>
    <property type="match status" value="1"/>
</dbReference>
<sequence length="513" mass="57824">MSCALKTNEIVVKEKPNILFILADDLGYSDLSCMGSSYYETPNIDAIANSGMVFTNGYAGSQVCSPSRATLMTGQFAARHGITDWIGAPIGEEWRNKKRYSKMLPAAYKHNIDTNLVSLPKAFKNAGYSTFFAGKWHLGDVGYYPEDYGFDYNKGGYHRGSPAGGYFAPFNNPKLKDTEKGENLSIRLAKETVNFIKNTKDKPFLAYLSFYAVHGPIQTNKEKWNKYREKAQRSGIADKGFEDGYFLPMRKHQDNPVYAGLVETMDDAVGLVLKQLKDSGLDKNTIVIFTSDNGGVVSGDNYSTNCLPLKGGKGYQWEGGIRVPFLVHVPWMNHGGQKNKTPVSGSDFFPTLLELSGLPLLPEVHVDGKSIVPALKGEIMQKRPLYWHYPHYGNQGGRPVSIVREGNWKLIHYWEDGSNELYNLAIDIHEDNDLAVQQPMRTQEMYKNLMQWLQEVGAKYPSPDPLYNPQKEQLAIIKKKADMTKFHESLRKGMLDKNWEPNKTWWGSIPTID</sequence>
<dbReference type="InterPro" id="IPR017850">
    <property type="entry name" value="Alkaline_phosphatase_core_sf"/>
</dbReference>
<keyword evidence="3" id="KW-0479">Metal-binding</keyword>
<evidence type="ECO:0000256" key="1">
    <source>
        <dbReference type="ARBA" id="ARBA00001913"/>
    </source>
</evidence>
<dbReference type="CDD" id="cd16144">
    <property type="entry name" value="ARS_like"/>
    <property type="match status" value="1"/>
</dbReference>
<comment type="similarity">
    <text evidence="2">Belongs to the sulfatase family.</text>
</comment>
<evidence type="ECO:0000256" key="6">
    <source>
        <dbReference type="ARBA" id="ARBA00022837"/>
    </source>
</evidence>
<dbReference type="GO" id="GO:0004065">
    <property type="term" value="F:arylsulfatase activity"/>
    <property type="evidence" value="ECO:0007669"/>
    <property type="project" value="TreeGrafter"/>
</dbReference>
<evidence type="ECO:0000313" key="8">
    <source>
        <dbReference type="EMBL" id="KAA5824866.1"/>
    </source>
</evidence>
<evidence type="ECO:0000256" key="3">
    <source>
        <dbReference type="ARBA" id="ARBA00022723"/>
    </source>
</evidence>
<dbReference type="SUPFAM" id="SSF53649">
    <property type="entry name" value="Alkaline phosphatase-like"/>
    <property type="match status" value="1"/>
</dbReference>
<evidence type="ECO:0000256" key="2">
    <source>
        <dbReference type="ARBA" id="ARBA00008779"/>
    </source>
</evidence>
<comment type="caution">
    <text evidence="8">The sequence shown here is derived from an EMBL/GenBank/DDBJ whole genome shotgun (WGS) entry which is preliminary data.</text>
</comment>